<dbReference type="KEGG" id="ttf:THTE_1750"/>
<gene>
    <name evidence="2" type="ORF">THTE_1750</name>
</gene>
<evidence type="ECO:0000313" key="2">
    <source>
        <dbReference type="EMBL" id="ASV74352.1"/>
    </source>
</evidence>
<reference evidence="2 3" key="1">
    <citation type="journal article" name="Front. Microbiol.">
        <title>Sugar Metabolism of the First Thermophilic Planctomycete Thermogutta terrifontis: Comparative Genomic and Transcriptomic Approaches.</title>
        <authorList>
            <person name="Elcheninov A.G."/>
            <person name="Menzel P."/>
            <person name="Gudbergsdottir S.R."/>
            <person name="Slesarev A.I."/>
            <person name="Kadnikov V.V."/>
            <person name="Krogh A."/>
            <person name="Bonch-Osmolovskaya E.A."/>
            <person name="Peng X."/>
            <person name="Kublanov I.V."/>
        </authorList>
    </citation>
    <scope>NUCLEOTIDE SEQUENCE [LARGE SCALE GENOMIC DNA]</scope>
    <source>
        <strain evidence="2 3">R1</strain>
    </source>
</reference>
<feature type="region of interest" description="Disordered" evidence="1">
    <location>
        <begin position="1"/>
        <end position="48"/>
    </location>
</feature>
<organism evidence="2 3">
    <name type="scientific">Thermogutta terrifontis</name>
    <dbReference type="NCBI Taxonomy" id="1331910"/>
    <lineage>
        <taxon>Bacteria</taxon>
        <taxon>Pseudomonadati</taxon>
        <taxon>Planctomycetota</taxon>
        <taxon>Planctomycetia</taxon>
        <taxon>Pirellulales</taxon>
        <taxon>Thermoguttaceae</taxon>
        <taxon>Thermogutta</taxon>
    </lineage>
</organism>
<evidence type="ECO:0000256" key="1">
    <source>
        <dbReference type="SAM" id="MobiDB-lite"/>
    </source>
</evidence>
<dbReference type="RefSeq" id="WP_095414699.1">
    <property type="nucleotide sequence ID" value="NZ_CP018477.1"/>
</dbReference>
<name>A0A286REH8_9BACT</name>
<dbReference type="AlphaFoldDB" id="A0A286REH8"/>
<protein>
    <submittedName>
        <fullName evidence="2">Uncharacterized protein</fullName>
    </submittedName>
</protein>
<sequence>MAPCRGQLGGTAPAGRLPTAKGSGIVSGTYHREISESSGTGDPHRARPFCRDYAAEVEKIKEDARRRQIEGGKTAGKGR</sequence>
<accession>A0A286REH8</accession>
<keyword evidence="3" id="KW-1185">Reference proteome</keyword>
<evidence type="ECO:0000313" key="3">
    <source>
        <dbReference type="Proteomes" id="UP000215086"/>
    </source>
</evidence>
<dbReference type="Proteomes" id="UP000215086">
    <property type="component" value="Chromosome"/>
</dbReference>
<dbReference type="EMBL" id="CP018477">
    <property type="protein sequence ID" value="ASV74352.1"/>
    <property type="molecule type" value="Genomic_DNA"/>
</dbReference>
<proteinExistence type="predicted"/>